<feature type="binding site" evidence="4">
    <location>
        <begin position="32"/>
        <end position="34"/>
    </location>
    <ligand>
        <name>3-dehydroquinate</name>
        <dbReference type="ChEBI" id="CHEBI:32364"/>
    </ligand>
</feature>
<dbReference type="GO" id="GO:0003855">
    <property type="term" value="F:3-dehydroquinate dehydratase activity"/>
    <property type="evidence" value="ECO:0007669"/>
    <property type="project" value="UniProtKB-UniRule"/>
</dbReference>
<sequence>MKYKTCVSIGEKNPKKLKIILKKALSKSDFAEIRFDYLKKSDIPIVLESSKKNLSRCVCTLRPKSEGGLFIGKEDERKSILRLIAEYNPFLLDVEFNTIQKDKNLASYLKKSKCKLLISWHDFKKTPNESQLKSRFKKMEKFSNIVKIVTVAKNVSDASRLLSLYSVKSKNKMVAFCMGDQGKFSRILCLHLGSPFTYVSLGKAIAPGQFSVDEIKSLES</sequence>
<keyword evidence="2 4" id="KW-0456">Lyase</keyword>
<keyword evidence="4" id="KW-0057">Aromatic amino acid biosynthesis</keyword>
<dbReference type="NCBIfam" id="TIGR01093">
    <property type="entry name" value="aroD"/>
    <property type="match status" value="1"/>
</dbReference>
<comment type="subunit">
    <text evidence="4">Homodimer.</text>
</comment>
<dbReference type="InterPro" id="IPR050146">
    <property type="entry name" value="Type-I_3-dehydroquinase"/>
</dbReference>
<evidence type="ECO:0000313" key="6">
    <source>
        <dbReference type="EMBL" id="PTL87749.1"/>
    </source>
</evidence>
<dbReference type="Gene3D" id="3.20.20.70">
    <property type="entry name" value="Aldolase class I"/>
    <property type="match status" value="1"/>
</dbReference>
<dbReference type="PANTHER" id="PTHR43699:SF1">
    <property type="entry name" value="3-DEHYDROQUINATE DEHYDRATASE"/>
    <property type="match status" value="1"/>
</dbReference>
<dbReference type="GO" id="GO:0046279">
    <property type="term" value="P:3,4-dihydroxybenzoate biosynthetic process"/>
    <property type="evidence" value="ECO:0007669"/>
    <property type="project" value="UniProtKB-ARBA"/>
</dbReference>
<organism evidence="5 7">
    <name type="scientific">Candidatus Nitrosopelagicus brevis</name>
    <dbReference type="NCBI Taxonomy" id="1410606"/>
    <lineage>
        <taxon>Archaea</taxon>
        <taxon>Nitrososphaerota</taxon>
    </lineage>
</organism>
<dbReference type="InterPro" id="IPR001381">
    <property type="entry name" value="DHquinase_I"/>
</dbReference>
<feature type="binding site" evidence="4">
    <location>
        <position position="8"/>
    </location>
    <ligand>
        <name>3-dehydroquinate</name>
        <dbReference type="ChEBI" id="CHEBI:32364"/>
    </ligand>
</feature>
<feature type="active site" description="Proton donor/acceptor" evidence="4">
    <location>
        <position position="121"/>
    </location>
</feature>
<dbReference type="GO" id="GO:0009423">
    <property type="term" value="P:chorismate biosynthetic process"/>
    <property type="evidence" value="ECO:0007669"/>
    <property type="project" value="UniProtKB-UniRule"/>
</dbReference>
<dbReference type="RefSeq" id="WP_048104872.1">
    <property type="nucleotide sequence ID" value="NZ_CP007026.1"/>
</dbReference>
<keyword evidence="8" id="KW-1185">Reference proteome</keyword>
<evidence type="ECO:0000256" key="3">
    <source>
        <dbReference type="ARBA" id="ARBA00023270"/>
    </source>
</evidence>
<gene>
    <name evidence="4 5" type="primary">aroD</name>
    <name evidence="6" type="ORF">A7X95_00200</name>
    <name evidence="5" type="ORF">T478_0477</name>
</gene>
<dbReference type="AlphaFoldDB" id="A0A0A7V140"/>
<reference evidence="6 8" key="4">
    <citation type="submission" date="2018-04" db="EMBL/GenBank/DDBJ databases">
        <title>Transcriptomics of ammonia oxidizing archaea.</title>
        <authorList>
            <person name="Carini P."/>
        </authorList>
    </citation>
    <scope>NUCLEOTIDE SEQUENCE [LARGE SCALE GENOMIC DNA]</scope>
    <source>
        <strain evidence="6 8">U25</strain>
    </source>
</reference>
<dbReference type="SUPFAM" id="SSF51569">
    <property type="entry name" value="Aldolase"/>
    <property type="match status" value="1"/>
</dbReference>
<dbReference type="HAMAP" id="MF_00214">
    <property type="entry name" value="AroD"/>
    <property type="match status" value="1"/>
</dbReference>
<dbReference type="PANTHER" id="PTHR43699">
    <property type="entry name" value="3-DEHYDROQUINATE DEHYDRATASE"/>
    <property type="match status" value="1"/>
</dbReference>
<dbReference type="Pfam" id="PF01487">
    <property type="entry name" value="DHquinase_I"/>
    <property type="match status" value="1"/>
</dbReference>
<comment type="similarity">
    <text evidence="4">Belongs to the type-I 3-dehydroquinase family.</text>
</comment>
<dbReference type="CDD" id="cd00502">
    <property type="entry name" value="DHQase_I"/>
    <property type="match status" value="1"/>
</dbReference>
<dbReference type="STRING" id="1410606.T478_0477"/>
<proteinExistence type="inferred from homology"/>
<dbReference type="InterPro" id="IPR013785">
    <property type="entry name" value="Aldolase_TIM"/>
</dbReference>
<comment type="function">
    <text evidence="4">Involved in the third step of the chorismate pathway, which leads to the biosynthesis of aromatic amino acids. Catalyzes the cis-dehydration of 3-dehydroquinate (DHQ) and introduces the first double bond of the aromatic ring to yield 3-dehydroshikimate.</text>
</comment>
<comment type="catalytic activity">
    <reaction evidence="1 4">
        <text>3-dehydroquinate = 3-dehydroshikimate + H2O</text>
        <dbReference type="Rhea" id="RHEA:21096"/>
        <dbReference type="ChEBI" id="CHEBI:15377"/>
        <dbReference type="ChEBI" id="CHEBI:16630"/>
        <dbReference type="ChEBI" id="CHEBI:32364"/>
        <dbReference type="EC" id="4.2.1.10"/>
    </reaction>
</comment>
<feature type="binding site" evidence="4">
    <location>
        <position position="209"/>
    </location>
    <ligand>
        <name>3-dehydroquinate</name>
        <dbReference type="ChEBI" id="CHEBI:32364"/>
    </ligand>
</feature>
<dbReference type="Proteomes" id="UP000241022">
    <property type="component" value="Unassembled WGS sequence"/>
</dbReference>
<dbReference type="EMBL" id="CP007026">
    <property type="protein sequence ID" value="AJA91906.1"/>
    <property type="molecule type" value="Genomic_DNA"/>
</dbReference>
<evidence type="ECO:0000313" key="8">
    <source>
        <dbReference type="Proteomes" id="UP000241022"/>
    </source>
</evidence>
<dbReference type="HOGENOM" id="CLU_064444_2_1_2"/>
<evidence type="ECO:0000313" key="7">
    <source>
        <dbReference type="Proteomes" id="UP000030944"/>
    </source>
</evidence>
<keyword evidence="4" id="KW-0028">Amino-acid biosynthesis</keyword>
<reference evidence="6" key="2">
    <citation type="submission" date="2016-05" db="EMBL/GenBank/DDBJ databases">
        <authorList>
            <person name="Lavstsen T."/>
            <person name="Jespersen J.S."/>
        </authorList>
    </citation>
    <scope>NUCLEOTIDE SEQUENCE [LARGE SCALE GENOMIC DNA]</scope>
    <source>
        <strain evidence="6">U25</strain>
    </source>
</reference>
<accession>A0A0A7V140</accession>
<dbReference type="GO" id="GO:0009073">
    <property type="term" value="P:aromatic amino acid family biosynthetic process"/>
    <property type="evidence" value="ECO:0007669"/>
    <property type="project" value="UniProtKB-KW"/>
</dbReference>
<reference evidence="8" key="3">
    <citation type="submission" date="2016-05" db="EMBL/GenBank/DDBJ databases">
        <authorList>
            <person name="Dupont C."/>
            <person name="Santoro A."/>
        </authorList>
    </citation>
    <scope>NUCLEOTIDE SEQUENCE [LARGE SCALE GENOMIC DNA]</scope>
    <source>
        <strain evidence="8">U25</strain>
    </source>
</reference>
<dbReference type="Proteomes" id="UP000030944">
    <property type="component" value="Chromosome"/>
</dbReference>
<dbReference type="OrthoDB" id="34329at2157"/>
<dbReference type="UniPathway" id="UPA00053">
    <property type="reaction ID" value="UER00086"/>
</dbReference>
<feature type="active site" description="Schiff-base intermediate with substrate" evidence="4">
    <location>
        <position position="147"/>
    </location>
</feature>
<dbReference type="GO" id="GO:0008652">
    <property type="term" value="P:amino acid biosynthetic process"/>
    <property type="evidence" value="ECO:0007669"/>
    <property type="project" value="UniProtKB-KW"/>
</dbReference>
<feature type="binding site" evidence="4">
    <location>
        <position position="62"/>
    </location>
    <ligand>
        <name>3-dehydroquinate</name>
        <dbReference type="ChEBI" id="CHEBI:32364"/>
    </ligand>
</feature>
<dbReference type="KEGG" id="nbv:T478_0477"/>
<evidence type="ECO:0000256" key="2">
    <source>
        <dbReference type="ARBA" id="ARBA00023239"/>
    </source>
</evidence>
<protein>
    <recommendedName>
        <fullName evidence="4">3-dehydroquinate dehydratase</fullName>
        <shortName evidence="4">3-dehydroquinase</shortName>
        <ecNumber evidence="4">4.2.1.10</ecNumber>
    </recommendedName>
    <alternativeName>
        <fullName evidence="4">Type I DHQase</fullName>
    </alternativeName>
    <alternativeName>
        <fullName evidence="4">Type I dehydroquinase</fullName>
        <shortName evidence="4">DHQ1</shortName>
    </alternativeName>
</protein>
<dbReference type="EMBL" id="LXWN01000001">
    <property type="protein sequence ID" value="PTL87749.1"/>
    <property type="molecule type" value="Genomic_DNA"/>
</dbReference>
<feature type="binding site" evidence="4">
    <location>
        <position position="186"/>
    </location>
    <ligand>
        <name>3-dehydroquinate</name>
        <dbReference type="ChEBI" id="CHEBI:32364"/>
    </ligand>
</feature>
<reference evidence="5 7" key="1">
    <citation type="journal article" date="2015" name="Proc. Natl. Acad. Sci. U.S.A.">
        <title>Genomic and proteomic characterization of "Candidatus Nitrosopelagicus brevis": An ammonia-oxidizing archaeon from the open ocean.</title>
        <authorList>
            <person name="Santoro A.E."/>
            <person name="Dupont C.L."/>
            <person name="Richter R.A."/>
            <person name="Craig M.T."/>
            <person name="Carini P."/>
            <person name="McIlvin M.R."/>
            <person name="Yang Y."/>
            <person name="Orsi W.D."/>
            <person name="Moran D.M."/>
            <person name="Saito M.A."/>
        </authorList>
    </citation>
    <scope>NUCLEOTIDE SEQUENCE [LARGE SCALE GENOMIC DNA]</scope>
    <source>
        <strain evidence="5">CN25</strain>
        <strain evidence="7">V2</strain>
    </source>
</reference>
<comment type="pathway">
    <text evidence="4">Metabolic intermediate biosynthesis; chorismate biosynthesis; chorismate from D-erythrose 4-phosphate and phosphoenolpyruvate: step 3/7.</text>
</comment>
<name>A0A0A7V140_9ARCH</name>
<dbReference type="EC" id="4.2.1.10" evidence="4"/>
<evidence type="ECO:0000256" key="4">
    <source>
        <dbReference type="HAMAP-Rule" id="MF_00214"/>
    </source>
</evidence>
<keyword evidence="3 4" id="KW-0704">Schiff base</keyword>
<dbReference type="GeneID" id="24816371"/>
<evidence type="ECO:0000256" key="1">
    <source>
        <dbReference type="ARBA" id="ARBA00001864"/>
    </source>
</evidence>
<evidence type="ECO:0000313" key="5">
    <source>
        <dbReference type="EMBL" id="AJA91906.1"/>
    </source>
</evidence>
<comment type="caution">
    <text evidence="4">Lacks conserved residue(s) required for the propagation of feature annotation.</text>
</comment>